<reference evidence="5 6" key="1">
    <citation type="submission" date="2016-06" db="EMBL/GenBank/DDBJ databases">
        <title>First insights into the genetic diversity and population structure of in the Bacillus cereus group bacteria from diverse marine environments.</title>
        <authorList>
            <person name="Liu Y."/>
            <person name="Lai Q."/>
            <person name="Shao Z."/>
        </authorList>
    </citation>
    <scope>NUCLEOTIDE SEQUENCE [LARGE SCALE GENOMIC DNA]</scope>
    <source>
        <strain evidence="5 6">NH24A2</strain>
    </source>
</reference>
<accession>A0A1J9UHK6</accession>
<dbReference type="InterPro" id="IPR006439">
    <property type="entry name" value="HAD-SF_hydro_IA"/>
</dbReference>
<dbReference type="InterPro" id="IPR051400">
    <property type="entry name" value="HAD-like_hydrolase"/>
</dbReference>
<dbReference type="GeneID" id="87593358"/>
<organism evidence="5 6">
    <name type="scientific">Bacillus paramycoides</name>
    <dbReference type="NCBI Taxonomy" id="2026194"/>
    <lineage>
        <taxon>Bacteria</taxon>
        <taxon>Bacillati</taxon>
        <taxon>Bacillota</taxon>
        <taxon>Bacilli</taxon>
        <taxon>Bacillales</taxon>
        <taxon>Bacillaceae</taxon>
        <taxon>Bacillus</taxon>
        <taxon>Bacillus cereus group</taxon>
    </lineage>
</organism>
<dbReference type="Gene3D" id="3.40.50.1000">
    <property type="entry name" value="HAD superfamily/HAD-like"/>
    <property type="match status" value="1"/>
</dbReference>
<dbReference type="NCBIfam" id="TIGR01549">
    <property type="entry name" value="HAD-SF-IA-v1"/>
    <property type="match status" value="1"/>
</dbReference>
<dbReference type="SFLD" id="SFLDG01129">
    <property type="entry name" value="C1.5:_HAD__Beta-PGM__Phosphata"/>
    <property type="match status" value="1"/>
</dbReference>
<keyword evidence="2" id="KW-0479">Metal-binding</keyword>
<evidence type="ECO:0000256" key="2">
    <source>
        <dbReference type="ARBA" id="ARBA00022723"/>
    </source>
</evidence>
<evidence type="ECO:0000313" key="5">
    <source>
        <dbReference type="EMBL" id="OJD78166.1"/>
    </source>
</evidence>
<dbReference type="GO" id="GO:0046872">
    <property type="term" value="F:metal ion binding"/>
    <property type="evidence" value="ECO:0007669"/>
    <property type="project" value="UniProtKB-KW"/>
</dbReference>
<comment type="caution">
    <text evidence="5">The sequence shown here is derived from an EMBL/GenBank/DDBJ whole genome shotgun (WGS) entry which is preliminary data.</text>
</comment>
<dbReference type="PANTHER" id="PTHR46470">
    <property type="entry name" value="N-ACYLNEURAMINATE-9-PHOSPHATASE"/>
    <property type="match status" value="1"/>
</dbReference>
<dbReference type="PRINTS" id="PR00413">
    <property type="entry name" value="HADHALOGNASE"/>
</dbReference>
<sequence>MLFDLDDTLLDRDKAVDKLFSIMLEKFYGEIKQDSVKNEMLQKFKEYDKKSYGHNDKVKVLELFFDEFPPKYRLPRNRIQGFWNNNFPYCFSINQHTINIINTIKLRIKVGIITNGSTQRQKAKIINTNLNSYFDTIIISEESGFSKPDKRIFELALNKLNVQPEDVLFVGDDLEKDIGGCQNANIKGIWFNPNMIKNNTDTKPYAEITSFDSLLSYCGGIHFQK</sequence>
<keyword evidence="4" id="KW-0460">Magnesium</keyword>
<dbReference type="PANTHER" id="PTHR46470:SF2">
    <property type="entry name" value="GLYCERALDEHYDE 3-PHOSPHATE PHOSPHATASE"/>
    <property type="match status" value="1"/>
</dbReference>
<dbReference type="SFLD" id="SFLDS00003">
    <property type="entry name" value="Haloacid_Dehalogenase"/>
    <property type="match status" value="1"/>
</dbReference>
<dbReference type="GO" id="GO:0016791">
    <property type="term" value="F:phosphatase activity"/>
    <property type="evidence" value="ECO:0007669"/>
    <property type="project" value="TreeGrafter"/>
</dbReference>
<dbReference type="Gene3D" id="1.10.150.520">
    <property type="match status" value="1"/>
</dbReference>
<dbReference type="NCBIfam" id="TIGR01509">
    <property type="entry name" value="HAD-SF-IA-v3"/>
    <property type="match status" value="1"/>
</dbReference>
<keyword evidence="3" id="KW-0378">Hydrolase</keyword>
<dbReference type="InterPro" id="IPR023214">
    <property type="entry name" value="HAD_sf"/>
</dbReference>
<dbReference type="EMBL" id="MAOI01000079">
    <property type="protein sequence ID" value="OJD78166.1"/>
    <property type="molecule type" value="Genomic_DNA"/>
</dbReference>
<comment type="cofactor">
    <cofactor evidence="1">
        <name>Mg(2+)</name>
        <dbReference type="ChEBI" id="CHEBI:18420"/>
    </cofactor>
</comment>
<dbReference type="RefSeq" id="WP_071719489.1">
    <property type="nucleotide sequence ID" value="NZ_CBCSHB010000019.1"/>
</dbReference>
<evidence type="ECO:0000313" key="6">
    <source>
        <dbReference type="Proteomes" id="UP000182788"/>
    </source>
</evidence>
<proteinExistence type="predicted"/>
<dbReference type="Proteomes" id="UP000182788">
    <property type="component" value="Unassembled WGS sequence"/>
</dbReference>
<dbReference type="InterPro" id="IPR036412">
    <property type="entry name" value="HAD-like_sf"/>
</dbReference>
<dbReference type="Pfam" id="PF13419">
    <property type="entry name" value="HAD_2"/>
    <property type="match status" value="1"/>
</dbReference>
<gene>
    <name evidence="5" type="ORF">BAU28_02765</name>
</gene>
<evidence type="ECO:0000256" key="4">
    <source>
        <dbReference type="ARBA" id="ARBA00022842"/>
    </source>
</evidence>
<evidence type="ECO:0000256" key="1">
    <source>
        <dbReference type="ARBA" id="ARBA00001946"/>
    </source>
</evidence>
<dbReference type="CDD" id="cd04305">
    <property type="entry name" value="HAD_Neu5Ac-Pase_like"/>
    <property type="match status" value="1"/>
</dbReference>
<dbReference type="AlphaFoldDB" id="A0A1J9UHK6"/>
<protein>
    <submittedName>
        <fullName evidence="5">2-haloalkanoic acid dehalogenase</fullName>
    </submittedName>
</protein>
<dbReference type="InterPro" id="IPR041492">
    <property type="entry name" value="HAD_2"/>
</dbReference>
<evidence type="ECO:0000256" key="3">
    <source>
        <dbReference type="ARBA" id="ARBA00022801"/>
    </source>
</evidence>
<dbReference type="GO" id="GO:0044281">
    <property type="term" value="P:small molecule metabolic process"/>
    <property type="evidence" value="ECO:0007669"/>
    <property type="project" value="UniProtKB-ARBA"/>
</dbReference>
<name>A0A1J9UHK6_9BACI</name>
<dbReference type="SUPFAM" id="SSF56784">
    <property type="entry name" value="HAD-like"/>
    <property type="match status" value="1"/>
</dbReference>